<name>A0A835IXX1_9MAGN</name>
<dbReference type="Proteomes" id="UP000631114">
    <property type="component" value="Unassembled WGS sequence"/>
</dbReference>
<reference evidence="1 2" key="1">
    <citation type="submission" date="2020-10" db="EMBL/GenBank/DDBJ databases">
        <title>The Coptis chinensis genome and diversification of protoberbering-type alkaloids.</title>
        <authorList>
            <person name="Wang B."/>
            <person name="Shu S."/>
            <person name="Song C."/>
            <person name="Liu Y."/>
        </authorList>
    </citation>
    <scope>NUCLEOTIDE SEQUENCE [LARGE SCALE GENOMIC DNA]</scope>
    <source>
        <strain evidence="1">HL-2020</strain>
        <tissue evidence="1">Leaf</tissue>
    </source>
</reference>
<proteinExistence type="predicted"/>
<evidence type="ECO:0000313" key="2">
    <source>
        <dbReference type="Proteomes" id="UP000631114"/>
    </source>
</evidence>
<gene>
    <name evidence="1" type="ORF">IFM89_026706</name>
</gene>
<evidence type="ECO:0000313" key="1">
    <source>
        <dbReference type="EMBL" id="KAF9625744.1"/>
    </source>
</evidence>
<keyword evidence="2" id="KW-1185">Reference proteome</keyword>
<dbReference type="AlphaFoldDB" id="A0A835IXX1"/>
<comment type="caution">
    <text evidence="1">The sequence shown here is derived from an EMBL/GenBank/DDBJ whole genome shotgun (WGS) entry which is preliminary data.</text>
</comment>
<protein>
    <submittedName>
        <fullName evidence="1">Uncharacterized protein</fullName>
    </submittedName>
</protein>
<dbReference type="EMBL" id="JADFTS010000001">
    <property type="protein sequence ID" value="KAF9625744.1"/>
    <property type="molecule type" value="Genomic_DNA"/>
</dbReference>
<accession>A0A835IXX1</accession>
<sequence length="75" mass="8887">MRQNPLANLLILYIWKNILLSLFIHRVCTFNILIHDHPSPILMASQVAIMNVLHTVHHRLFHERDASGYRVKEYL</sequence>
<organism evidence="1 2">
    <name type="scientific">Coptis chinensis</name>
    <dbReference type="NCBI Taxonomy" id="261450"/>
    <lineage>
        <taxon>Eukaryota</taxon>
        <taxon>Viridiplantae</taxon>
        <taxon>Streptophyta</taxon>
        <taxon>Embryophyta</taxon>
        <taxon>Tracheophyta</taxon>
        <taxon>Spermatophyta</taxon>
        <taxon>Magnoliopsida</taxon>
        <taxon>Ranunculales</taxon>
        <taxon>Ranunculaceae</taxon>
        <taxon>Coptidoideae</taxon>
        <taxon>Coptis</taxon>
    </lineage>
</organism>